<comment type="caution">
    <text evidence="1">The sequence shown here is derived from an EMBL/GenBank/DDBJ whole genome shotgun (WGS) entry which is preliminary data.</text>
</comment>
<dbReference type="EMBL" id="AMZH03020340">
    <property type="protein sequence ID" value="RRT39250.1"/>
    <property type="molecule type" value="Genomic_DNA"/>
</dbReference>
<sequence>MFSSERSFQWLDALVSVTPPFISRASNFIIGLGLHEEEEDDDGTLLGSRDSDASLAPVEQRVPDFHCGRPYA</sequence>
<evidence type="ECO:0000313" key="2">
    <source>
        <dbReference type="Proteomes" id="UP000287651"/>
    </source>
</evidence>
<dbReference type="Proteomes" id="UP000287651">
    <property type="component" value="Unassembled WGS sequence"/>
</dbReference>
<accession>A0A426XII7</accession>
<dbReference type="AlphaFoldDB" id="A0A426XII7"/>
<protein>
    <submittedName>
        <fullName evidence="1">Uncharacterized protein</fullName>
    </submittedName>
</protein>
<reference evidence="1 2" key="1">
    <citation type="journal article" date="2014" name="Agronomy (Basel)">
        <title>A Draft Genome Sequence for Ensete ventricosum, the Drought-Tolerant Tree Against Hunger.</title>
        <authorList>
            <person name="Harrison J."/>
            <person name="Moore K.A."/>
            <person name="Paszkiewicz K."/>
            <person name="Jones T."/>
            <person name="Grant M."/>
            <person name="Ambacheew D."/>
            <person name="Muzemil S."/>
            <person name="Studholme D.J."/>
        </authorList>
    </citation>
    <scope>NUCLEOTIDE SEQUENCE [LARGE SCALE GENOMIC DNA]</scope>
</reference>
<organism evidence="1 2">
    <name type="scientific">Ensete ventricosum</name>
    <name type="common">Abyssinian banana</name>
    <name type="synonym">Musa ensete</name>
    <dbReference type="NCBI Taxonomy" id="4639"/>
    <lineage>
        <taxon>Eukaryota</taxon>
        <taxon>Viridiplantae</taxon>
        <taxon>Streptophyta</taxon>
        <taxon>Embryophyta</taxon>
        <taxon>Tracheophyta</taxon>
        <taxon>Spermatophyta</taxon>
        <taxon>Magnoliopsida</taxon>
        <taxon>Liliopsida</taxon>
        <taxon>Zingiberales</taxon>
        <taxon>Musaceae</taxon>
        <taxon>Ensete</taxon>
    </lineage>
</organism>
<name>A0A426XII7_ENSVE</name>
<evidence type="ECO:0000313" key="1">
    <source>
        <dbReference type="EMBL" id="RRT39250.1"/>
    </source>
</evidence>
<proteinExistence type="predicted"/>
<gene>
    <name evidence="1" type="ORF">B296_00027889</name>
</gene>